<dbReference type="Proteomes" id="UP001183619">
    <property type="component" value="Unassembled WGS sequence"/>
</dbReference>
<evidence type="ECO:0008006" key="5">
    <source>
        <dbReference type="Google" id="ProtNLM"/>
    </source>
</evidence>
<reference evidence="3 4" key="1">
    <citation type="submission" date="2023-07" db="EMBL/GenBank/DDBJ databases">
        <title>Sequencing the genomes of 1000 actinobacteria strains.</title>
        <authorList>
            <person name="Klenk H.-P."/>
        </authorList>
    </citation>
    <scope>NUCLEOTIDE SEQUENCE [LARGE SCALE GENOMIC DNA]</scope>
    <source>
        <strain evidence="3 4">DSM 44508</strain>
    </source>
</reference>
<feature type="transmembrane region" description="Helical" evidence="1">
    <location>
        <begin position="60"/>
        <end position="83"/>
    </location>
</feature>
<gene>
    <name evidence="3" type="ORF">J2S37_000110</name>
</gene>
<keyword evidence="1" id="KW-0472">Membrane</keyword>
<dbReference type="EMBL" id="JAVDYF010000001">
    <property type="protein sequence ID" value="MDR7353572.1"/>
    <property type="molecule type" value="Genomic_DNA"/>
</dbReference>
<dbReference type="RefSeq" id="WP_277104193.1">
    <property type="nucleotide sequence ID" value="NZ_BAAAJS010000039.1"/>
</dbReference>
<name>A0ABU2B4N4_9CORY</name>
<evidence type="ECO:0000313" key="4">
    <source>
        <dbReference type="Proteomes" id="UP001183619"/>
    </source>
</evidence>
<keyword evidence="1" id="KW-0812">Transmembrane</keyword>
<feature type="signal peptide" evidence="2">
    <location>
        <begin position="1"/>
        <end position="27"/>
    </location>
</feature>
<protein>
    <recommendedName>
        <fullName evidence="5">Secreted protein</fullName>
    </recommendedName>
</protein>
<organism evidence="3 4">
    <name type="scientific">Corynebacterium felinum</name>
    <dbReference type="NCBI Taxonomy" id="131318"/>
    <lineage>
        <taxon>Bacteria</taxon>
        <taxon>Bacillati</taxon>
        <taxon>Actinomycetota</taxon>
        <taxon>Actinomycetes</taxon>
        <taxon>Mycobacteriales</taxon>
        <taxon>Corynebacteriaceae</taxon>
        <taxon>Corynebacterium</taxon>
    </lineage>
</organism>
<keyword evidence="4" id="KW-1185">Reference proteome</keyword>
<keyword evidence="1" id="KW-1133">Transmembrane helix</keyword>
<accession>A0ABU2B4N4</accession>
<proteinExistence type="predicted"/>
<keyword evidence="2" id="KW-0732">Signal</keyword>
<evidence type="ECO:0000256" key="2">
    <source>
        <dbReference type="SAM" id="SignalP"/>
    </source>
</evidence>
<evidence type="ECO:0000313" key="3">
    <source>
        <dbReference type="EMBL" id="MDR7353572.1"/>
    </source>
</evidence>
<evidence type="ECO:0000256" key="1">
    <source>
        <dbReference type="SAM" id="Phobius"/>
    </source>
</evidence>
<feature type="chain" id="PRO_5046864948" description="Secreted protein" evidence="2">
    <location>
        <begin position="28"/>
        <end position="98"/>
    </location>
</feature>
<comment type="caution">
    <text evidence="3">The sequence shown here is derived from an EMBL/GenBank/DDBJ whole genome shotgun (WGS) entry which is preliminary data.</text>
</comment>
<sequence length="98" mass="10104">MKNLRTVIIAATTVCALSTSSVGVATAAPPPPSQVVGQIHPTPSVEYTQQGNDPLFMLKAFLSGASVIALGAVAAIDVLGLLLKPVIDHLSSVVFPRR</sequence>